<proteinExistence type="predicted"/>
<comment type="caution">
    <text evidence="1">The sequence shown here is derived from an EMBL/GenBank/DDBJ whole genome shotgun (WGS) entry which is preliminary data.</text>
</comment>
<protein>
    <submittedName>
        <fullName evidence="1">Uncharacterized protein</fullName>
    </submittedName>
</protein>
<evidence type="ECO:0000313" key="1">
    <source>
        <dbReference type="EMBL" id="MCF5317492.1"/>
    </source>
</evidence>
<accession>A0ABS9FXN6</accession>
<reference evidence="1 2" key="1">
    <citation type="submission" date="2019-11" db="EMBL/GenBank/DDBJ databases">
        <title>Epiphytic Pseudomonas syringae from cherry orchards.</title>
        <authorList>
            <person name="Hulin M.T."/>
        </authorList>
    </citation>
    <scope>NUCLEOTIDE SEQUENCE [LARGE SCALE GENOMIC DNA]</scope>
    <source>
        <strain evidence="1 2">PA-5-11C</strain>
    </source>
</reference>
<dbReference type="Proteomes" id="UP000814078">
    <property type="component" value="Unassembled WGS sequence"/>
</dbReference>
<keyword evidence="2" id="KW-1185">Reference proteome</keyword>
<sequence>MIEFILFCVFATAYAFGMQLLGRWLRSRGHGAKLEAVGKHYYALQSRISPLALPVAVGLLGAAQSYNRLPLFGSKRQAAQLDQVRADMSNNRK</sequence>
<name>A0ABS9FXN6_9PSED</name>
<dbReference type="RefSeq" id="WP_122763837.1">
    <property type="nucleotide sequence ID" value="NZ_WKCH01000005.1"/>
</dbReference>
<evidence type="ECO:0000313" key="2">
    <source>
        <dbReference type="Proteomes" id="UP000814078"/>
    </source>
</evidence>
<dbReference type="EMBL" id="WKCM01000004">
    <property type="protein sequence ID" value="MCF5317492.1"/>
    <property type="molecule type" value="Genomic_DNA"/>
</dbReference>
<gene>
    <name evidence="1" type="ORF">GIW13_04250</name>
</gene>
<organism evidence="1 2">
    <name type="scientific">Pseudomonas simiae</name>
    <dbReference type="NCBI Taxonomy" id="321846"/>
    <lineage>
        <taxon>Bacteria</taxon>
        <taxon>Pseudomonadati</taxon>
        <taxon>Pseudomonadota</taxon>
        <taxon>Gammaproteobacteria</taxon>
        <taxon>Pseudomonadales</taxon>
        <taxon>Pseudomonadaceae</taxon>
        <taxon>Pseudomonas</taxon>
    </lineage>
</organism>